<feature type="transmembrane region" description="Helical" evidence="7">
    <location>
        <begin position="312"/>
        <end position="329"/>
    </location>
</feature>
<dbReference type="PROSITE" id="PS50850">
    <property type="entry name" value="MFS"/>
    <property type="match status" value="1"/>
</dbReference>
<feature type="transmembrane region" description="Helical" evidence="7">
    <location>
        <begin position="162"/>
        <end position="179"/>
    </location>
</feature>
<keyword evidence="3" id="KW-1003">Cell membrane</keyword>
<evidence type="ECO:0000313" key="9">
    <source>
        <dbReference type="EMBL" id="RZD15403.1"/>
    </source>
</evidence>
<gene>
    <name evidence="9" type="ORF">EVJ47_03790</name>
</gene>
<evidence type="ECO:0000256" key="2">
    <source>
        <dbReference type="ARBA" id="ARBA00022448"/>
    </source>
</evidence>
<evidence type="ECO:0000256" key="6">
    <source>
        <dbReference type="ARBA" id="ARBA00023136"/>
    </source>
</evidence>
<feature type="transmembrane region" description="Helical" evidence="7">
    <location>
        <begin position="239"/>
        <end position="266"/>
    </location>
</feature>
<name>A0A519BDQ8_9DELT</name>
<comment type="caution">
    <text evidence="9">The sequence shown here is derived from an EMBL/GenBank/DDBJ whole genome shotgun (WGS) entry which is preliminary data.</text>
</comment>
<reference evidence="9 10" key="1">
    <citation type="submission" date="2019-01" db="EMBL/GenBank/DDBJ databases">
        <title>Insights into ecological role of a new deltaproteobacterial order Candidatus Sinidesulfobacterales (Sva0485) by metagenomics and metatranscriptomics.</title>
        <authorList>
            <person name="Tan S."/>
            <person name="Liu J."/>
            <person name="Fang Y."/>
            <person name="Hedlund B.P."/>
            <person name="Lian Z.H."/>
            <person name="Huang L.Y."/>
            <person name="Li J.T."/>
            <person name="Huang L.N."/>
            <person name="Li W.J."/>
            <person name="Jiang H.C."/>
            <person name="Dong H.L."/>
            <person name="Shu W.S."/>
        </authorList>
    </citation>
    <scope>NUCLEOTIDE SEQUENCE [LARGE SCALE GENOMIC DNA]</scope>
    <source>
        <strain evidence="9">AP3</strain>
    </source>
</reference>
<protein>
    <submittedName>
        <fullName evidence="9">MFS transporter</fullName>
    </submittedName>
</protein>
<dbReference type="Pfam" id="PF07690">
    <property type="entry name" value="MFS_1"/>
    <property type="match status" value="1"/>
</dbReference>
<dbReference type="EMBL" id="SGBD01000001">
    <property type="protein sequence ID" value="RZD15403.1"/>
    <property type="molecule type" value="Genomic_DNA"/>
</dbReference>
<keyword evidence="5 7" id="KW-1133">Transmembrane helix</keyword>
<feature type="transmembrane region" description="Helical" evidence="7">
    <location>
        <begin position="278"/>
        <end position="300"/>
    </location>
</feature>
<dbReference type="PANTHER" id="PTHR23517:SF2">
    <property type="entry name" value="MULTIDRUG RESISTANCE PROTEIN MDTH"/>
    <property type="match status" value="1"/>
</dbReference>
<dbReference type="InterPro" id="IPR050171">
    <property type="entry name" value="MFS_Transporters"/>
</dbReference>
<dbReference type="AlphaFoldDB" id="A0A519BDQ8"/>
<evidence type="ECO:0000313" key="10">
    <source>
        <dbReference type="Proteomes" id="UP000320813"/>
    </source>
</evidence>
<feature type="transmembrane region" description="Helical" evidence="7">
    <location>
        <begin position="397"/>
        <end position="418"/>
    </location>
</feature>
<dbReference type="InterPro" id="IPR036259">
    <property type="entry name" value="MFS_trans_sf"/>
</dbReference>
<evidence type="ECO:0000256" key="4">
    <source>
        <dbReference type="ARBA" id="ARBA00022692"/>
    </source>
</evidence>
<dbReference type="GO" id="GO:0022857">
    <property type="term" value="F:transmembrane transporter activity"/>
    <property type="evidence" value="ECO:0007669"/>
    <property type="project" value="InterPro"/>
</dbReference>
<keyword evidence="6 7" id="KW-0472">Membrane</keyword>
<dbReference type="GO" id="GO:0005886">
    <property type="term" value="C:plasma membrane"/>
    <property type="evidence" value="ECO:0007669"/>
    <property type="project" value="UniProtKB-SubCell"/>
</dbReference>
<dbReference type="Proteomes" id="UP000320813">
    <property type="component" value="Unassembled WGS sequence"/>
</dbReference>
<sequence>MEKKEKETITLLSLSHFFCHVAILTYPAILILIKDRFHANYETLGAVAGIYLFLFGAGSLPIGFIADNINKKRILRIYLLGMAVFSFMAAVSGNFYVFAVSVIFIGFVGSIYHPVGLSMMSFIGSDKLRAFAIHGIAGTLGVALSAGFAGMLGYFFGYNFPYLILGIIFLLLFILSYLLKIDVNDANINSLKDKDKDKDKDGHAYANKFDYNKNVKGKRNSKIKIAINDFVKEFFHFNLILIFIAEFLNGFVFQGVFSFLPAYVGIELKNYLFFHNQAAAAGGFFVTIALIVGVIFQYNSTRITKNYKPNKVFSLLILVSGIFLLISGFTHNILLFISILAFSAFNFSLNPISNLMISQNAHEKYRATAYGIFFFAGFGIGSVAAPIGGVIAQRFALHWIFVLFGFVMMLSFAISGLIKDGQYA</sequence>
<feature type="domain" description="Major facilitator superfamily (MFS) profile" evidence="8">
    <location>
        <begin position="8"/>
        <end position="423"/>
    </location>
</feature>
<feature type="transmembrane region" description="Helical" evidence="7">
    <location>
        <begin position="45"/>
        <end position="65"/>
    </location>
</feature>
<evidence type="ECO:0000259" key="8">
    <source>
        <dbReference type="PROSITE" id="PS50850"/>
    </source>
</evidence>
<dbReference type="InterPro" id="IPR020846">
    <property type="entry name" value="MFS_dom"/>
</dbReference>
<feature type="transmembrane region" description="Helical" evidence="7">
    <location>
        <begin position="103"/>
        <end position="124"/>
    </location>
</feature>
<proteinExistence type="predicted"/>
<accession>A0A519BDQ8</accession>
<feature type="transmembrane region" description="Helical" evidence="7">
    <location>
        <begin position="77"/>
        <end position="97"/>
    </location>
</feature>
<dbReference type="Gene3D" id="1.20.1250.20">
    <property type="entry name" value="MFS general substrate transporter like domains"/>
    <property type="match status" value="1"/>
</dbReference>
<dbReference type="SUPFAM" id="SSF103473">
    <property type="entry name" value="MFS general substrate transporter"/>
    <property type="match status" value="1"/>
</dbReference>
<evidence type="ECO:0000256" key="1">
    <source>
        <dbReference type="ARBA" id="ARBA00004651"/>
    </source>
</evidence>
<dbReference type="InterPro" id="IPR011701">
    <property type="entry name" value="MFS"/>
</dbReference>
<comment type="subcellular location">
    <subcellularLocation>
        <location evidence="1">Cell membrane</location>
        <topology evidence="1">Multi-pass membrane protein</topology>
    </subcellularLocation>
</comment>
<dbReference type="PANTHER" id="PTHR23517">
    <property type="entry name" value="RESISTANCE PROTEIN MDTM, PUTATIVE-RELATED-RELATED"/>
    <property type="match status" value="1"/>
</dbReference>
<keyword evidence="2" id="KW-0813">Transport</keyword>
<organism evidence="9 10">
    <name type="scientific">Candidatus Acidulodesulfobacterium ferriphilum</name>
    <dbReference type="NCBI Taxonomy" id="2597223"/>
    <lineage>
        <taxon>Bacteria</taxon>
        <taxon>Deltaproteobacteria</taxon>
        <taxon>Candidatus Acidulodesulfobacterales</taxon>
        <taxon>Candidatus Acidulodesulfobacterium</taxon>
    </lineage>
</organism>
<feature type="transmembrane region" description="Helical" evidence="7">
    <location>
        <begin position="12"/>
        <end position="33"/>
    </location>
</feature>
<feature type="transmembrane region" description="Helical" evidence="7">
    <location>
        <begin position="369"/>
        <end position="391"/>
    </location>
</feature>
<keyword evidence="4 7" id="KW-0812">Transmembrane</keyword>
<evidence type="ECO:0000256" key="7">
    <source>
        <dbReference type="SAM" id="Phobius"/>
    </source>
</evidence>
<feature type="transmembrane region" description="Helical" evidence="7">
    <location>
        <begin position="335"/>
        <end position="357"/>
    </location>
</feature>
<feature type="transmembrane region" description="Helical" evidence="7">
    <location>
        <begin position="131"/>
        <end position="156"/>
    </location>
</feature>
<evidence type="ECO:0000256" key="5">
    <source>
        <dbReference type="ARBA" id="ARBA00022989"/>
    </source>
</evidence>
<evidence type="ECO:0000256" key="3">
    <source>
        <dbReference type="ARBA" id="ARBA00022475"/>
    </source>
</evidence>